<dbReference type="Pfam" id="PF13628">
    <property type="entry name" value="DUF4142"/>
    <property type="match status" value="1"/>
</dbReference>
<dbReference type="RefSeq" id="WP_380848004.1">
    <property type="nucleotide sequence ID" value="NZ_JBHSKM010000002.1"/>
</dbReference>
<feature type="domain" description="DUF4142" evidence="2">
    <location>
        <begin position="54"/>
        <end position="184"/>
    </location>
</feature>
<accession>A0ABW0CED0</accession>
<keyword evidence="4" id="KW-1185">Reference proteome</keyword>
<dbReference type="InterPro" id="IPR025419">
    <property type="entry name" value="DUF4142"/>
</dbReference>
<evidence type="ECO:0000256" key="1">
    <source>
        <dbReference type="SAM" id="MobiDB-lite"/>
    </source>
</evidence>
<feature type="region of interest" description="Disordered" evidence="1">
    <location>
        <begin position="198"/>
        <end position="223"/>
    </location>
</feature>
<sequence length="249" mass="26639">MPISRRMVGTVFVGGALVLTLSALAYPAMLGVETTSANQDRIIANTQFGPLTEADRDFVVKVRAAGLWEHPLGLMAMQRGTTPEMKEAGEHLVVGHARLDLACRKLASQLNITLPNQASPQQQQFVATVDSKTGKEFDATGVAIMRVTHGQIFPAIAKIRGTTQNSLVRQLADLANDTVLDHMTVLEKTGMVNFDANNFQQTTPPKLPKDQMTPPAPQPGAPVLTLAIPKGLEDLNTASPSALPSADVK</sequence>
<name>A0ABW0CED0_STRCD</name>
<organism evidence="3 4">
    <name type="scientific">Streptomyces coerulescens</name>
    <dbReference type="NCBI Taxonomy" id="29304"/>
    <lineage>
        <taxon>Bacteria</taxon>
        <taxon>Bacillati</taxon>
        <taxon>Actinomycetota</taxon>
        <taxon>Actinomycetes</taxon>
        <taxon>Kitasatosporales</taxon>
        <taxon>Streptomycetaceae</taxon>
        <taxon>Streptomyces</taxon>
    </lineage>
</organism>
<gene>
    <name evidence="3" type="ORF">ACFPQ9_06690</name>
</gene>
<reference evidence="4" key="1">
    <citation type="journal article" date="2019" name="Int. J. Syst. Evol. Microbiol.">
        <title>The Global Catalogue of Microorganisms (GCM) 10K type strain sequencing project: providing services to taxonomists for standard genome sequencing and annotation.</title>
        <authorList>
            <consortium name="The Broad Institute Genomics Platform"/>
            <consortium name="The Broad Institute Genome Sequencing Center for Infectious Disease"/>
            <person name="Wu L."/>
            <person name="Ma J."/>
        </authorList>
    </citation>
    <scope>NUCLEOTIDE SEQUENCE [LARGE SCALE GENOMIC DNA]</scope>
    <source>
        <strain evidence="4">KCTC 42586</strain>
    </source>
</reference>
<evidence type="ECO:0000313" key="4">
    <source>
        <dbReference type="Proteomes" id="UP001596263"/>
    </source>
</evidence>
<evidence type="ECO:0000313" key="3">
    <source>
        <dbReference type="EMBL" id="MFC5213518.1"/>
    </source>
</evidence>
<comment type="caution">
    <text evidence="3">The sequence shown here is derived from an EMBL/GenBank/DDBJ whole genome shotgun (WGS) entry which is preliminary data.</text>
</comment>
<evidence type="ECO:0000259" key="2">
    <source>
        <dbReference type="Pfam" id="PF13628"/>
    </source>
</evidence>
<dbReference type="Proteomes" id="UP001596263">
    <property type="component" value="Unassembled WGS sequence"/>
</dbReference>
<dbReference type="EMBL" id="JBHSKM010000002">
    <property type="protein sequence ID" value="MFC5213518.1"/>
    <property type="molecule type" value="Genomic_DNA"/>
</dbReference>
<proteinExistence type="predicted"/>
<protein>
    <submittedName>
        <fullName evidence="3">DUF4142 domain-containing protein</fullName>
    </submittedName>
</protein>